<dbReference type="Gene3D" id="1.10.630.10">
    <property type="entry name" value="Cytochrome P450"/>
    <property type="match status" value="1"/>
</dbReference>
<dbReference type="PRINTS" id="PR00385">
    <property type="entry name" value="P450"/>
</dbReference>
<evidence type="ECO:0000256" key="3">
    <source>
        <dbReference type="ARBA" id="ARBA00022723"/>
    </source>
</evidence>
<evidence type="ECO:0000256" key="7">
    <source>
        <dbReference type="RuleBase" id="RU000461"/>
    </source>
</evidence>
<evidence type="ECO:0000313" key="9">
    <source>
        <dbReference type="Proteomes" id="UP000291591"/>
    </source>
</evidence>
<evidence type="ECO:0000256" key="4">
    <source>
        <dbReference type="ARBA" id="ARBA00023002"/>
    </source>
</evidence>
<dbReference type="InterPro" id="IPR001128">
    <property type="entry name" value="Cyt_P450"/>
</dbReference>
<dbReference type="SUPFAM" id="SSF48264">
    <property type="entry name" value="Cytochrome P450"/>
    <property type="match status" value="1"/>
</dbReference>
<keyword evidence="5 7" id="KW-0408">Iron</keyword>
<dbReference type="InterPro" id="IPR036396">
    <property type="entry name" value="Cyt_P450_sf"/>
</dbReference>
<keyword evidence="3 7" id="KW-0479">Metal-binding</keyword>
<proteinExistence type="inferred from homology"/>
<dbReference type="AlphaFoldDB" id="A0A4Q7UV43"/>
<keyword evidence="9" id="KW-1185">Reference proteome</keyword>
<dbReference type="EMBL" id="SHKL01000001">
    <property type="protein sequence ID" value="RZT85837.1"/>
    <property type="molecule type" value="Genomic_DNA"/>
</dbReference>
<accession>A0A4Q7UV43</accession>
<evidence type="ECO:0000256" key="2">
    <source>
        <dbReference type="ARBA" id="ARBA00022617"/>
    </source>
</evidence>
<dbReference type="InterPro" id="IPR017972">
    <property type="entry name" value="Cyt_P450_CS"/>
</dbReference>
<name>A0A4Q7UV43_PSEST</name>
<keyword evidence="4 7" id="KW-0560">Oxidoreductase</keyword>
<evidence type="ECO:0000313" key="8">
    <source>
        <dbReference type="EMBL" id="RZT85837.1"/>
    </source>
</evidence>
<dbReference type="Proteomes" id="UP000291591">
    <property type="component" value="Unassembled WGS sequence"/>
</dbReference>
<comment type="similarity">
    <text evidence="1 7">Belongs to the cytochrome P450 family.</text>
</comment>
<keyword evidence="6 7" id="KW-0503">Monooxygenase</keyword>
<dbReference type="GO" id="GO:0004497">
    <property type="term" value="F:monooxygenase activity"/>
    <property type="evidence" value="ECO:0007669"/>
    <property type="project" value="UniProtKB-KW"/>
</dbReference>
<dbReference type="Pfam" id="PF00067">
    <property type="entry name" value="p450"/>
    <property type="match status" value="1"/>
</dbReference>
<reference evidence="8 9" key="1">
    <citation type="submission" date="2019-02" db="EMBL/GenBank/DDBJ databases">
        <title>Sequencing the genomes of 1000 actinobacteria strains.</title>
        <authorList>
            <person name="Klenk H.-P."/>
        </authorList>
    </citation>
    <scope>NUCLEOTIDE SEQUENCE [LARGE SCALE GENOMIC DNA]</scope>
    <source>
        <strain evidence="8 9">DSM 45779</strain>
    </source>
</reference>
<dbReference type="PRINTS" id="PR00359">
    <property type="entry name" value="BP450"/>
</dbReference>
<gene>
    <name evidence="8" type="ORF">EV383_2722</name>
</gene>
<protein>
    <submittedName>
        <fullName evidence="8">Cytochrome P450</fullName>
    </submittedName>
</protein>
<evidence type="ECO:0000256" key="1">
    <source>
        <dbReference type="ARBA" id="ARBA00010617"/>
    </source>
</evidence>
<dbReference type="CDD" id="cd11031">
    <property type="entry name" value="Cyp158A-like"/>
    <property type="match status" value="1"/>
</dbReference>
<dbReference type="FunFam" id="1.10.630.10:FF:000018">
    <property type="entry name" value="Cytochrome P450 monooxygenase"/>
    <property type="match status" value="1"/>
</dbReference>
<sequence>MTTTQPSSAATGGCPVAHSYPLGESAQLDFAPGYAELRRDEPLTRVRLPYGEEGWLVTRYDDVRTVMSDPRFSRAAVVGADVPRALPERPAQPDSIINIDPPEHGRLRRLVASAFTARRVEKLRPHVEEIARKLIDDLVANGEPADLVSAVSMPLPVVVICEMLGVPLEGRDTFRAGADAALSTSDVPVERRRQAFTDLYAYIASLIAERRERPEDFGDDLLAALITARDTDGDKLSEPEMVSLGVAILIAGHETTMNMTGNMVWTLLSERSRWEALVADPDGIPAAVEEMLRFTPLGRQAGLPRIATEDVELTGGTVRAGEAVLVSTNAANRDPEVFDDPEELRLDREPGSHVAFGFGPHFCLGASLARMELQTVLRALVTRLPTLDFGGEPEWRTTSAVRGLSRFPVTW</sequence>
<dbReference type="PROSITE" id="PS00086">
    <property type="entry name" value="CYTOCHROME_P450"/>
    <property type="match status" value="1"/>
</dbReference>
<dbReference type="InterPro" id="IPR002397">
    <property type="entry name" value="Cyt_P450_B"/>
</dbReference>
<dbReference type="PANTHER" id="PTHR46696:SF1">
    <property type="entry name" value="CYTOCHROME P450 YJIB-RELATED"/>
    <property type="match status" value="1"/>
</dbReference>
<dbReference type="PANTHER" id="PTHR46696">
    <property type="entry name" value="P450, PUTATIVE (EUROFUNG)-RELATED"/>
    <property type="match status" value="1"/>
</dbReference>
<dbReference type="GO" id="GO:0020037">
    <property type="term" value="F:heme binding"/>
    <property type="evidence" value="ECO:0007669"/>
    <property type="project" value="InterPro"/>
</dbReference>
<organism evidence="8 9">
    <name type="scientific">Pseudonocardia sediminis</name>
    <dbReference type="NCBI Taxonomy" id="1397368"/>
    <lineage>
        <taxon>Bacteria</taxon>
        <taxon>Bacillati</taxon>
        <taxon>Actinomycetota</taxon>
        <taxon>Actinomycetes</taxon>
        <taxon>Pseudonocardiales</taxon>
        <taxon>Pseudonocardiaceae</taxon>
        <taxon>Pseudonocardia</taxon>
    </lineage>
</organism>
<dbReference type="GO" id="GO:0016705">
    <property type="term" value="F:oxidoreductase activity, acting on paired donors, with incorporation or reduction of molecular oxygen"/>
    <property type="evidence" value="ECO:0007669"/>
    <property type="project" value="InterPro"/>
</dbReference>
<keyword evidence="2 7" id="KW-0349">Heme</keyword>
<dbReference type="RefSeq" id="WP_242623075.1">
    <property type="nucleotide sequence ID" value="NZ_SHKL01000001.1"/>
</dbReference>
<comment type="caution">
    <text evidence="8">The sequence shown here is derived from an EMBL/GenBank/DDBJ whole genome shotgun (WGS) entry which is preliminary data.</text>
</comment>
<dbReference type="GO" id="GO:0005506">
    <property type="term" value="F:iron ion binding"/>
    <property type="evidence" value="ECO:0007669"/>
    <property type="project" value="InterPro"/>
</dbReference>
<evidence type="ECO:0000256" key="6">
    <source>
        <dbReference type="ARBA" id="ARBA00023033"/>
    </source>
</evidence>
<evidence type="ECO:0000256" key="5">
    <source>
        <dbReference type="ARBA" id="ARBA00023004"/>
    </source>
</evidence>